<protein>
    <submittedName>
        <fullName evidence="1">Uncharacterized protein</fullName>
    </submittedName>
</protein>
<dbReference type="GeneID" id="36287920"/>
<dbReference type="OrthoDB" id="5428038at2759"/>
<dbReference type="Proteomes" id="UP000077154">
    <property type="component" value="Unassembled WGS sequence"/>
</dbReference>
<dbReference type="EMBL" id="KV441400">
    <property type="protein sequence ID" value="OAF57583.1"/>
    <property type="molecule type" value="Genomic_DNA"/>
</dbReference>
<gene>
    <name evidence="1" type="ORF">VC83_04850</name>
</gene>
<name>A0A177A8T6_9PEZI</name>
<evidence type="ECO:0000313" key="1">
    <source>
        <dbReference type="EMBL" id="OAF57583.1"/>
    </source>
</evidence>
<sequence length="219" mass="25639">MLRRIRGNESASVYYCLKRLEHAKIYLNAPTIKDEMTALYTNNLRHAAELQRLYSRDRPRTREIPLEKLPGLAIAMIHDPSCNPRDIFDLFGGFRIWKETHTNWARIRLVEKMAFEFSQVDFISNRVALRNVAWCIRYLHQHKVPISRLVIRVLTDIGIEGNIIEKGSVSRGRLQWVLGIIERTEGKVVAERIEAVVVNALHQERERRAREDCVRIEDL</sequence>
<dbReference type="RefSeq" id="XP_024322871.1">
    <property type="nucleotide sequence ID" value="XM_024468478.1"/>
</dbReference>
<dbReference type="VEuPathDB" id="FungiDB:GMDG_06921"/>
<accession>A0A177A8T6</accession>
<proteinExistence type="predicted"/>
<reference evidence="1" key="1">
    <citation type="submission" date="2016-03" db="EMBL/GenBank/DDBJ databases">
        <title>Updated assembly of Pseudogymnoascus destructans, the fungus causing white-nose syndrome of bats.</title>
        <authorList>
            <person name="Palmer J.M."/>
            <person name="Drees K.P."/>
            <person name="Foster J.T."/>
            <person name="Lindner D.L."/>
        </authorList>
    </citation>
    <scope>NUCLEOTIDE SEQUENCE [LARGE SCALE GENOMIC DNA]</scope>
    <source>
        <strain evidence="1">20631-21</strain>
    </source>
</reference>
<dbReference type="AlphaFoldDB" id="A0A177A8T6"/>
<organism evidence="1">
    <name type="scientific">Pseudogymnoascus destructans</name>
    <dbReference type="NCBI Taxonomy" id="655981"/>
    <lineage>
        <taxon>Eukaryota</taxon>
        <taxon>Fungi</taxon>
        <taxon>Dikarya</taxon>
        <taxon>Ascomycota</taxon>
        <taxon>Pezizomycotina</taxon>
        <taxon>Leotiomycetes</taxon>
        <taxon>Thelebolales</taxon>
        <taxon>Thelebolaceae</taxon>
        <taxon>Pseudogymnoascus</taxon>
    </lineage>
</organism>